<evidence type="ECO:0000313" key="1">
    <source>
        <dbReference type="EMBL" id="CAF4426712.1"/>
    </source>
</evidence>
<dbReference type="AlphaFoldDB" id="A0A8S3CW65"/>
<sequence>MSQSSMFDATTVESISLLQGYRDMPLVSLEDATLTLKNIIPDIKDM</sequence>
<dbReference type="EMBL" id="CAJOBJ010191348">
    <property type="protein sequence ID" value="CAF4954484.1"/>
    <property type="molecule type" value="Genomic_DNA"/>
</dbReference>
<dbReference type="Proteomes" id="UP000681967">
    <property type="component" value="Unassembled WGS sequence"/>
</dbReference>
<dbReference type="Proteomes" id="UP000681720">
    <property type="component" value="Unassembled WGS sequence"/>
</dbReference>
<evidence type="ECO:0000313" key="3">
    <source>
        <dbReference type="Proteomes" id="UP000681720"/>
    </source>
</evidence>
<protein>
    <submittedName>
        <fullName evidence="2">Uncharacterized protein</fullName>
    </submittedName>
</protein>
<comment type="caution">
    <text evidence="2">The sequence shown here is derived from an EMBL/GenBank/DDBJ whole genome shotgun (WGS) entry which is preliminary data.</text>
</comment>
<gene>
    <name evidence="1" type="ORF">BYL167_LOCUS32701</name>
    <name evidence="2" type="ORF">GIL414_LOCUS54502</name>
</gene>
<proteinExistence type="predicted"/>
<organism evidence="2 3">
    <name type="scientific">Rotaria magnacalcarata</name>
    <dbReference type="NCBI Taxonomy" id="392030"/>
    <lineage>
        <taxon>Eukaryota</taxon>
        <taxon>Metazoa</taxon>
        <taxon>Spiralia</taxon>
        <taxon>Gnathifera</taxon>
        <taxon>Rotifera</taxon>
        <taxon>Eurotatoria</taxon>
        <taxon>Bdelloidea</taxon>
        <taxon>Philodinida</taxon>
        <taxon>Philodinidae</taxon>
        <taxon>Rotaria</taxon>
    </lineage>
</organism>
<dbReference type="EMBL" id="CAJOBH010061398">
    <property type="protein sequence ID" value="CAF4426712.1"/>
    <property type="molecule type" value="Genomic_DNA"/>
</dbReference>
<evidence type="ECO:0000313" key="2">
    <source>
        <dbReference type="EMBL" id="CAF4954484.1"/>
    </source>
</evidence>
<feature type="non-terminal residue" evidence="2">
    <location>
        <position position="46"/>
    </location>
</feature>
<reference evidence="2" key="1">
    <citation type="submission" date="2021-02" db="EMBL/GenBank/DDBJ databases">
        <authorList>
            <person name="Nowell W R."/>
        </authorList>
    </citation>
    <scope>NUCLEOTIDE SEQUENCE</scope>
</reference>
<name>A0A8S3CW65_9BILA</name>
<accession>A0A8S3CW65</accession>